<dbReference type="AlphaFoldDB" id="A0A7J5YE93"/>
<organism evidence="2 3">
    <name type="scientific">Dissostichus mawsoni</name>
    <name type="common">Antarctic cod</name>
    <dbReference type="NCBI Taxonomy" id="36200"/>
    <lineage>
        <taxon>Eukaryota</taxon>
        <taxon>Metazoa</taxon>
        <taxon>Chordata</taxon>
        <taxon>Craniata</taxon>
        <taxon>Vertebrata</taxon>
        <taxon>Euteleostomi</taxon>
        <taxon>Actinopterygii</taxon>
        <taxon>Neopterygii</taxon>
        <taxon>Teleostei</taxon>
        <taxon>Neoteleostei</taxon>
        <taxon>Acanthomorphata</taxon>
        <taxon>Eupercaria</taxon>
        <taxon>Perciformes</taxon>
        <taxon>Notothenioidei</taxon>
        <taxon>Nototheniidae</taxon>
        <taxon>Dissostichus</taxon>
    </lineage>
</organism>
<evidence type="ECO:0000313" key="2">
    <source>
        <dbReference type="EMBL" id="KAF3846867.1"/>
    </source>
</evidence>
<evidence type="ECO:0000313" key="3">
    <source>
        <dbReference type="Proteomes" id="UP000518266"/>
    </source>
</evidence>
<reference evidence="2 3" key="1">
    <citation type="submission" date="2020-03" db="EMBL/GenBank/DDBJ databases">
        <title>Dissostichus mawsoni Genome sequencing and assembly.</title>
        <authorList>
            <person name="Park H."/>
        </authorList>
    </citation>
    <scope>NUCLEOTIDE SEQUENCE [LARGE SCALE GENOMIC DNA]</scope>
    <source>
        <strain evidence="2">DM0001</strain>
        <tissue evidence="2">Muscle</tissue>
    </source>
</reference>
<dbReference type="OrthoDB" id="6589456at2759"/>
<protein>
    <submittedName>
        <fullName evidence="2">Uncharacterized protein</fullName>
    </submittedName>
</protein>
<name>A0A7J5YE93_DISMA</name>
<evidence type="ECO:0000256" key="1">
    <source>
        <dbReference type="SAM" id="MobiDB-lite"/>
    </source>
</evidence>
<accession>A0A7J5YE93</accession>
<dbReference type="EMBL" id="JAAKFY010000014">
    <property type="protein sequence ID" value="KAF3846867.1"/>
    <property type="molecule type" value="Genomic_DNA"/>
</dbReference>
<gene>
    <name evidence="2" type="ORF">F7725_003945</name>
</gene>
<comment type="caution">
    <text evidence="2">The sequence shown here is derived from an EMBL/GenBank/DDBJ whole genome shotgun (WGS) entry which is preliminary data.</text>
</comment>
<feature type="region of interest" description="Disordered" evidence="1">
    <location>
        <begin position="136"/>
        <end position="161"/>
    </location>
</feature>
<dbReference type="Proteomes" id="UP000518266">
    <property type="component" value="Unassembled WGS sequence"/>
</dbReference>
<proteinExistence type="predicted"/>
<keyword evidence="3" id="KW-1185">Reference proteome</keyword>
<sequence length="219" mass="24055">MELLVMELLKEELLVMELLKEELLGQIVPQCGACLMCRGRSFHSGDLSDVQGQIVPQCGACLMCRGRSFHSVGPILPSSWFLQSARCTHLVSPAPHLKLTSFDPQYIHPLTLTCSLPDCLVCTAKVSEELERTLKEYPGTEVQTGTRSSERGDEEQDRPGRWLDVAGGAAGVLPDQKVASKSQQTSPPFFSKTRVTLLKDCCGFTCSIMQQPDCTHLAD</sequence>